<proteinExistence type="predicted"/>
<accession>A0ABS6I076</accession>
<feature type="transmembrane region" description="Helical" evidence="1">
    <location>
        <begin position="511"/>
        <end position="530"/>
    </location>
</feature>
<keyword evidence="1" id="KW-0812">Transmembrane</keyword>
<sequence length="539" mass="54803">MSGLLHLVRFQAHRDKLVLPLWVGGIAVLGFATATAVATQFGDTPSRTAIITVATSSPAFLFVRGVPDGTSTGAVVFFQGYAFTAVLAALMSTFLAVRHTRTDEELGRAELLGSTPRRRSAPLIATLVLAAAANLVLAGTVGAGFIAAGLPVIGSLMAGAAVGFVGLFFGAVGAVVAQAMPSGRSANGAAAALVGVSYLMRGVGDAVGTPGADLQHVTSSWISLLSPIGWGQRSRPFTAADPLPLLVLLAAAVLLASASVLVRERRDLDAALLSRRYGKERAGLGGGSLFGLTWRLQRSTIVGWCVGAGVLGALAGAFGPIVRDAMSGSSALQDLISRLIPGVHADAVNLFITALLGIVGVLAAASGIQAVLRMRAEETEGRAEFLLSTPQSVERWLGANVLVAAGSAVLVTIAGGTAAAVGLGLSGTAPQRAGYLLPAALAHAPAAFVFLAVTALAFSIAPRLSVPLGWGILAVSLVLDQFGDFFGVPGWLVSLSPFRHSSAMPVEDFNVAGAIALTAVATALALSSVARIRRRDLTA</sequence>
<keyword evidence="3" id="KW-1185">Reference proteome</keyword>
<feature type="transmembrane region" description="Helical" evidence="1">
    <location>
        <begin position="78"/>
        <end position="97"/>
    </location>
</feature>
<name>A0ABS6I076_9MICC</name>
<keyword evidence="1" id="KW-1133">Transmembrane helix</keyword>
<evidence type="ECO:0000313" key="3">
    <source>
        <dbReference type="Proteomes" id="UP000824166"/>
    </source>
</evidence>
<feature type="transmembrane region" description="Helical" evidence="1">
    <location>
        <begin position="188"/>
        <end position="204"/>
    </location>
</feature>
<protein>
    <submittedName>
        <fullName evidence="2">Polyketide antibiotic transporter</fullName>
    </submittedName>
</protein>
<dbReference type="EMBL" id="JAHOPC010000001">
    <property type="protein sequence ID" value="MBU8865140.1"/>
    <property type="molecule type" value="Genomic_DNA"/>
</dbReference>
<gene>
    <name evidence="2" type="ORF">KSW38_02360</name>
</gene>
<keyword evidence="1" id="KW-0472">Membrane</keyword>
<feature type="transmembrane region" description="Helical" evidence="1">
    <location>
        <begin position="347"/>
        <end position="372"/>
    </location>
</feature>
<evidence type="ECO:0000256" key="1">
    <source>
        <dbReference type="SAM" id="Phobius"/>
    </source>
</evidence>
<feature type="transmembrane region" description="Helical" evidence="1">
    <location>
        <begin position="20"/>
        <end position="41"/>
    </location>
</feature>
<feature type="transmembrane region" description="Helical" evidence="1">
    <location>
        <begin position="301"/>
        <end position="322"/>
    </location>
</feature>
<feature type="transmembrane region" description="Helical" evidence="1">
    <location>
        <begin position="123"/>
        <end position="146"/>
    </location>
</feature>
<evidence type="ECO:0000313" key="2">
    <source>
        <dbReference type="EMBL" id="MBU8865140.1"/>
    </source>
</evidence>
<feature type="transmembrane region" description="Helical" evidence="1">
    <location>
        <begin position="435"/>
        <end position="458"/>
    </location>
</feature>
<feature type="transmembrane region" description="Helical" evidence="1">
    <location>
        <begin position="401"/>
        <end position="423"/>
    </location>
</feature>
<reference evidence="2 3" key="1">
    <citation type="submission" date="2021-06" db="EMBL/GenBank/DDBJ databases">
        <authorList>
            <person name="Jeong J.W."/>
        </authorList>
    </citation>
    <scope>NUCLEOTIDE SEQUENCE [LARGE SCALE GENOMIC DNA]</scope>
    <source>
        <strain evidence="2 3">MMS21-TAE1-1</strain>
    </source>
</reference>
<feature type="transmembrane region" description="Helical" evidence="1">
    <location>
        <begin position="152"/>
        <end position="176"/>
    </location>
</feature>
<dbReference type="RefSeq" id="WP_216922836.1">
    <property type="nucleotide sequence ID" value="NZ_JAHOPC010000001.1"/>
</dbReference>
<comment type="caution">
    <text evidence="2">The sequence shown here is derived from an EMBL/GenBank/DDBJ whole genome shotgun (WGS) entry which is preliminary data.</text>
</comment>
<feature type="transmembrane region" description="Helical" evidence="1">
    <location>
        <begin position="243"/>
        <end position="262"/>
    </location>
</feature>
<organism evidence="2 3">
    <name type="scientific">Paenarthrobacter aromaticivorans</name>
    <dbReference type="NCBI Taxonomy" id="2849150"/>
    <lineage>
        <taxon>Bacteria</taxon>
        <taxon>Bacillati</taxon>
        <taxon>Actinomycetota</taxon>
        <taxon>Actinomycetes</taxon>
        <taxon>Micrococcales</taxon>
        <taxon>Micrococcaceae</taxon>
        <taxon>Paenarthrobacter</taxon>
    </lineage>
</organism>
<dbReference type="Proteomes" id="UP000824166">
    <property type="component" value="Unassembled WGS sequence"/>
</dbReference>
<feature type="transmembrane region" description="Helical" evidence="1">
    <location>
        <begin position="470"/>
        <end position="491"/>
    </location>
</feature>